<proteinExistence type="predicted"/>
<organism evidence="2 3">
    <name type="scientific">Vitis vinifera</name>
    <name type="common">Grape</name>
    <dbReference type="NCBI Taxonomy" id="29760"/>
    <lineage>
        <taxon>Eukaryota</taxon>
        <taxon>Viridiplantae</taxon>
        <taxon>Streptophyta</taxon>
        <taxon>Embryophyta</taxon>
        <taxon>Tracheophyta</taxon>
        <taxon>Spermatophyta</taxon>
        <taxon>Magnoliopsida</taxon>
        <taxon>eudicotyledons</taxon>
        <taxon>Gunneridae</taxon>
        <taxon>Pentapetalae</taxon>
        <taxon>rosids</taxon>
        <taxon>Vitales</taxon>
        <taxon>Vitaceae</taxon>
        <taxon>Viteae</taxon>
        <taxon>Vitis</taxon>
    </lineage>
</organism>
<feature type="coiled-coil region" evidence="1">
    <location>
        <begin position="228"/>
        <end position="269"/>
    </location>
</feature>
<reference evidence="2 3" key="1">
    <citation type="journal article" date="2018" name="PLoS Genet.">
        <title>Population sequencing reveals clonal diversity and ancestral inbreeding in the grapevine cultivar Chardonnay.</title>
        <authorList>
            <person name="Roach M.J."/>
            <person name="Johnson D.L."/>
            <person name="Bohlmann J."/>
            <person name="van Vuuren H.J."/>
            <person name="Jones S.J."/>
            <person name="Pretorius I.S."/>
            <person name="Schmidt S.A."/>
            <person name="Borneman A.R."/>
        </authorList>
    </citation>
    <scope>NUCLEOTIDE SEQUENCE [LARGE SCALE GENOMIC DNA]</scope>
    <source>
        <strain evidence="3">cv. Chardonnay</strain>
        <tissue evidence="2">Leaf</tissue>
    </source>
</reference>
<evidence type="ECO:0000256" key="1">
    <source>
        <dbReference type="SAM" id="Coils"/>
    </source>
</evidence>
<name>A0A438I7V1_VITVI</name>
<dbReference type="AlphaFoldDB" id="A0A438I7V1"/>
<gene>
    <name evidence="2" type="ORF">CK203_042549</name>
</gene>
<dbReference type="Proteomes" id="UP000288805">
    <property type="component" value="Unassembled WGS sequence"/>
</dbReference>
<accession>A0A438I7V1</accession>
<dbReference type="PANTHER" id="PTHR33499:SF11">
    <property type="entry name" value="NO APICAL MERISTEM-ASSOCIATED C-TERMINAL DOMAIN-CONTAINING PROTEIN"/>
    <property type="match status" value="1"/>
</dbReference>
<keyword evidence="1" id="KW-0175">Coiled coil</keyword>
<protein>
    <submittedName>
        <fullName evidence="2">Uncharacterized protein</fullName>
    </submittedName>
</protein>
<evidence type="ECO:0000313" key="2">
    <source>
        <dbReference type="EMBL" id="RVW92791.1"/>
    </source>
</evidence>
<dbReference type="PANTHER" id="PTHR33499">
    <property type="entry name" value="OS12G0282400 PROTEIN-RELATED"/>
    <property type="match status" value="1"/>
</dbReference>
<comment type="caution">
    <text evidence="2">The sequence shown here is derived from an EMBL/GenBank/DDBJ whole genome shotgun (WGS) entry which is preliminary data.</text>
</comment>
<dbReference type="EMBL" id="QGNW01000134">
    <property type="protein sequence ID" value="RVW92791.1"/>
    <property type="molecule type" value="Genomic_DNA"/>
</dbReference>
<sequence length="274" mass="32026">MVAPNKRNVRGKTRGVILDKLIEANGGKPLPITIKPSDGKQTGKYCEKLSNEIGLTVRQHAPVRVEKWKQMPRAEINTMLDRIKFFPCLTMKEKFALDLTQEHVKKILEKQLSDRFRNWRCDLHKHFKKFPTVVEAKRNPHESVSNQEDWDYLCDRFSSEEFKEKMLELQRQPIAEGAVAMTEAEIYERVLGQKSGYVKGLGFGPKPISFSKSRPSSSEREIELEHRLVETQLLVETQQQQLETQQDRIDQLEALVQKQNQQHHQQFEEILRHL</sequence>
<evidence type="ECO:0000313" key="3">
    <source>
        <dbReference type="Proteomes" id="UP000288805"/>
    </source>
</evidence>